<accession>A0ABU7GXW6</accession>
<reference evidence="2 3" key="1">
    <citation type="submission" date="2024-01" db="EMBL/GenBank/DDBJ databases">
        <title>Pedobacter sp. nov., isolated from oil-contaminated soil.</title>
        <authorList>
            <person name="Le N.T.T."/>
        </authorList>
    </citation>
    <scope>NUCLEOTIDE SEQUENCE [LARGE SCALE GENOMIC DNA]</scope>
    <source>
        <strain evidence="2 3">VNH31</strain>
    </source>
</reference>
<dbReference type="Proteomes" id="UP001337681">
    <property type="component" value="Unassembled WGS sequence"/>
</dbReference>
<dbReference type="Pfam" id="PF20230">
    <property type="entry name" value="DUF6588"/>
    <property type="match status" value="1"/>
</dbReference>
<dbReference type="RefSeq" id="WP_330144751.1">
    <property type="nucleotide sequence ID" value="NZ_JAZDQU010000001.1"/>
</dbReference>
<evidence type="ECO:0000256" key="1">
    <source>
        <dbReference type="SAM" id="SignalP"/>
    </source>
</evidence>
<sequence>MRLKSFKAIALILFAVFALTLKSVAQQDVEALFKANPQDATKLIGAYLNPLMKGIGTGLNSGWYHTAKSKGTFKFEVRISAAGALVPTSDQTYDVNKLGLTNIRPVNSSVSIGPTAFGEDKLGAEVEVHANNISLTKFRLPQGLGFNIVPTPQIQLTFGLPKNIDVMARYVPSIKINDEGKVGMFGLGAKVELLPLLMSNTAEKVTPFDVSFGFGYSHVNFDLALDVNNGKYKDQKIESKFSGFNMDATISKKLAVFTPFASLGYQTSTSKLNALGTYEFDNGIAKPVYTNPISINDDNFNGMRATVGFQLKLAFFKLYSSYTAFKYNTVNAGISFGVGQ</sequence>
<evidence type="ECO:0000313" key="2">
    <source>
        <dbReference type="EMBL" id="MEE1883825.1"/>
    </source>
</evidence>
<name>A0ABU7GXW6_9SPHI</name>
<proteinExistence type="predicted"/>
<feature type="chain" id="PRO_5046159126" evidence="1">
    <location>
        <begin position="26"/>
        <end position="340"/>
    </location>
</feature>
<comment type="caution">
    <text evidence="2">The sequence shown here is derived from an EMBL/GenBank/DDBJ whole genome shotgun (WGS) entry which is preliminary data.</text>
</comment>
<dbReference type="EMBL" id="JAZDQU010000001">
    <property type="protein sequence ID" value="MEE1883825.1"/>
    <property type="molecule type" value="Genomic_DNA"/>
</dbReference>
<protein>
    <submittedName>
        <fullName evidence="2">DUF6588 family protein</fullName>
    </submittedName>
</protein>
<keyword evidence="3" id="KW-1185">Reference proteome</keyword>
<keyword evidence="1" id="KW-0732">Signal</keyword>
<feature type="signal peptide" evidence="1">
    <location>
        <begin position="1"/>
        <end position="25"/>
    </location>
</feature>
<dbReference type="InterPro" id="IPR046495">
    <property type="entry name" value="DUF6588"/>
</dbReference>
<evidence type="ECO:0000313" key="3">
    <source>
        <dbReference type="Proteomes" id="UP001337681"/>
    </source>
</evidence>
<organism evidence="2 3">
    <name type="scientific">Pedobacter flavus</name>
    <dbReference type="NCBI Taxonomy" id="3113906"/>
    <lineage>
        <taxon>Bacteria</taxon>
        <taxon>Pseudomonadati</taxon>
        <taxon>Bacteroidota</taxon>
        <taxon>Sphingobacteriia</taxon>
        <taxon>Sphingobacteriales</taxon>
        <taxon>Sphingobacteriaceae</taxon>
        <taxon>Pedobacter</taxon>
    </lineage>
</organism>
<gene>
    <name evidence="2" type="ORF">VRU49_00205</name>
</gene>